<dbReference type="PANTHER" id="PTHR24103">
    <property type="entry name" value="E3 UBIQUITIN-PROTEIN LIGASE TRIM"/>
    <property type="match status" value="1"/>
</dbReference>
<keyword evidence="4" id="KW-1185">Reference proteome</keyword>
<feature type="domain" description="B30.2/SPRY" evidence="2">
    <location>
        <begin position="31"/>
        <end position="221"/>
    </location>
</feature>
<dbReference type="OrthoDB" id="9049620at2759"/>
<dbReference type="Pfam" id="PF13765">
    <property type="entry name" value="PRY"/>
    <property type="match status" value="1"/>
</dbReference>
<dbReference type="InterPro" id="IPR001870">
    <property type="entry name" value="B30.2/SPRY"/>
</dbReference>
<comment type="caution">
    <text evidence="3">The sequence shown here is derived from an EMBL/GenBank/DDBJ whole genome shotgun (WGS) entry which is preliminary data.</text>
</comment>
<dbReference type="SMART" id="SM00589">
    <property type="entry name" value="PRY"/>
    <property type="match status" value="1"/>
</dbReference>
<dbReference type="SUPFAM" id="SSF49899">
    <property type="entry name" value="Concanavalin A-like lectins/glucanases"/>
    <property type="match status" value="1"/>
</dbReference>
<sequence length="221" mass="24219">LSPPDTLPAEQETQTGESLGAHTQGEIADTLPAEQETQTGESLGAHTQVNVTLDPDTAHPQLVLSECRKSVSWGLENPWQDWSENPQRFDSWPCVLGCEGFTSGRHCWEVDVGAGRYSAVGVARETVSRKGNISLSPEEGIWAVELWGNEFWALTSPATPLLPNQLPSRIRVCLDCDRGQVTFIDAGDEAPIFTFPPGSIPGESIRPWLRVGWGSQLRLWS</sequence>
<organism evidence="3 4">
    <name type="scientific">Chelydra serpentina</name>
    <name type="common">Snapping turtle</name>
    <name type="synonym">Testudo serpentina</name>
    <dbReference type="NCBI Taxonomy" id="8475"/>
    <lineage>
        <taxon>Eukaryota</taxon>
        <taxon>Metazoa</taxon>
        <taxon>Chordata</taxon>
        <taxon>Craniata</taxon>
        <taxon>Vertebrata</taxon>
        <taxon>Euteleostomi</taxon>
        <taxon>Archelosauria</taxon>
        <taxon>Testudinata</taxon>
        <taxon>Testudines</taxon>
        <taxon>Cryptodira</taxon>
        <taxon>Durocryptodira</taxon>
        <taxon>Americhelydia</taxon>
        <taxon>Chelydroidea</taxon>
        <taxon>Chelydridae</taxon>
        <taxon>Chelydra</taxon>
    </lineage>
</organism>
<dbReference type="CDD" id="cd12888">
    <property type="entry name" value="SPRY_PRY_TRIM7_like"/>
    <property type="match status" value="1"/>
</dbReference>
<reference evidence="3 4" key="1">
    <citation type="journal article" date="2020" name="G3 (Bethesda)">
        <title>Draft Genome of the Common Snapping Turtle, Chelydra serpentina, a Model for Phenotypic Plasticity in Reptiles.</title>
        <authorList>
            <person name="Das D."/>
            <person name="Singh S.K."/>
            <person name="Bierstedt J."/>
            <person name="Erickson A."/>
            <person name="Galli G.L.J."/>
            <person name="Crossley D.A. 2nd"/>
            <person name="Rhen T."/>
        </authorList>
    </citation>
    <scope>NUCLEOTIDE SEQUENCE [LARGE SCALE GENOMIC DNA]</scope>
    <source>
        <strain evidence="3">KW</strain>
    </source>
</reference>
<dbReference type="EMBL" id="JAHGAV010000767">
    <property type="protein sequence ID" value="KAG6923776.1"/>
    <property type="molecule type" value="Genomic_DNA"/>
</dbReference>
<evidence type="ECO:0000259" key="2">
    <source>
        <dbReference type="PROSITE" id="PS50188"/>
    </source>
</evidence>
<dbReference type="InterPro" id="IPR003879">
    <property type="entry name" value="Butyrophylin_SPRY"/>
</dbReference>
<dbReference type="FunFam" id="2.60.120.920:FF:000004">
    <property type="entry name" value="Butyrophilin subfamily 1 member A1"/>
    <property type="match status" value="1"/>
</dbReference>
<dbReference type="InterPro" id="IPR006574">
    <property type="entry name" value="PRY"/>
</dbReference>
<dbReference type="PRINTS" id="PR01407">
    <property type="entry name" value="BUTYPHLNCDUF"/>
</dbReference>
<proteinExistence type="predicted"/>
<dbReference type="InterPro" id="IPR050143">
    <property type="entry name" value="TRIM/RBCC"/>
</dbReference>
<dbReference type="AlphaFoldDB" id="A0A8T1S483"/>
<feature type="region of interest" description="Disordered" evidence="1">
    <location>
        <begin position="1"/>
        <end position="23"/>
    </location>
</feature>
<dbReference type="SMART" id="SM00449">
    <property type="entry name" value="SPRY"/>
    <property type="match status" value="1"/>
</dbReference>
<evidence type="ECO:0000256" key="1">
    <source>
        <dbReference type="SAM" id="MobiDB-lite"/>
    </source>
</evidence>
<gene>
    <name evidence="3" type="ORF">G0U57_019313</name>
</gene>
<protein>
    <submittedName>
        <fullName evidence="3">Butyrophilin subfamily 1 member A1</fullName>
    </submittedName>
</protein>
<accession>A0A8T1S483</accession>
<dbReference type="Pfam" id="PF00622">
    <property type="entry name" value="SPRY"/>
    <property type="match status" value="1"/>
</dbReference>
<evidence type="ECO:0000313" key="3">
    <source>
        <dbReference type="EMBL" id="KAG6923776.1"/>
    </source>
</evidence>
<dbReference type="Proteomes" id="UP000765507">
    <property type="component" value="Unassembled WGS sequence"/>
</dbReference>
<dbReference type="InterPro" id="IPR043136">
    <property type="entry name" value="B30.2/SPRY_sf"/>
</dbReference>
<name>A0A8T1S483_CHESE</name>
<dbReference type="InterPro" id="IPR013320">
    <property type="entry name" value="ConA-like_dom_sf"/>
</dbReference>
<dbReference type="PROSITE" id="PS50188">
    <property type="entry name" value="B302_SPRY"/>
    <property type="match status" value="1"/>
</dbReference>
<dbReference type="Gene3D" id="2.60.120.920">
    <property type="match status" value="1"/>
</dbReference>
<feature type="non-terminal residue" evidence="3">
    <location>
        <position position="221"/>
    </location>
</feature>
<dbReference type="InterPro" id="IPR003877">
    <property type="entry name" value="SPRY_dom"/>
</dbReference>
<evidence type="ECO:0000313" key="4">
    <source>
        <dbReference type="Proteomes" id="UP000765507"/>
    </source>
</evidence>